<reference evidence="4 5" key="1">
    <citation type="journal article" date="2019" name="Sci. Rep.">
        <title>Comparative genomics of chytrid fungi reveal insights into the obligate biotrophic and pathogenic lifestyle of Synchytrium endobioticum.</title>
        <authorList>
            <person name="van de Vossenberg B.T.L.H."/>
            <person name="Warris S."/>
            <person name="Nguyen H.D.T."/>
            <person name="van Gent-Pelzer M.P.E."/>
            <person name="Joly D.L."/>
            <person name="van de Geest H.C."/>
            <person name="Bonants P.J.M."/>
            <person name="Smith D.S."/>
            <person name="Levesque C.A."/>
            <person name="van der Lee T.A.J."/>
        </authorList>
    </citation>
    <scope>NUCLEOTIDE SEQUENCE [LARGE SCALE GENOMIC DNA]</scope>
    <source>
        <strain evidence="3 5">LEV6574</strain>
        <strain evidence="2 4">MB42</strain>
    </source>
</reference>
<dbReference type="InterPro" id="IPR009548">
    <property type="entry name" value="Prkrip1"/>
</dbReference>
<comment type="caution">
    <text evidence="2">The sequence shown here is derived from an EMBL/GenBank/DDBJ whole genome shotgun (WGS) entry which is preliminary data.</text>
</comment>
<dbReference type="AlphaFoldDB" id="A0A507CVX7"/>
<feature type="region of interest" description="Disordered" evidence="1">
    <location>
        <begin position="132"/>
        <end position="191"/>
    </location>
</feature>
<dbReference type="Pfam" id="PF06658">
    <property type="entry name" value="DUF1168"/>
    <property type="match status" value="1"/>
</dbReference>
<dbReference type="GO" id="GO:0019901">
    <property type="term" value="F:protein kinase binding"/>
    <property type="evidence" value="ECO:0007669"/>
    <property type="project" value="TreeGrafter"/>
</dbReference>
<feature type="region of interest" description="Disordered" evidence="1">
    <location>
        <begin position="1"/>
        <end position="73"/>
    </location>
</feature>
<evidence type="ECO:0000256" key="1">
    <source>
        <dbReference type="SAM" id="MobiDB-lite"/>
    </source>
</evidence>
<dbReference type="PANTHER" id="PTHR13507:SF0">
    <property type="entry name" value="PRKR-INTERACTING PROTEIN 1"/>
    <property type="match status" value="1"/>
</dbReference>
<accession>A0A507CVX7</accession>
<evidence type="ECO:0000313" key="3">
    <source>
        <dbReference type="EMBL" id="TPX46184.1"/>
    </source>
</evidence>
<protein>
    <recommendedName>
        <fullName evidence="6">DUF1168 domain-containing protein</fullName>
    </recommendedName>
</protein>
<evidence type="ECO:0000313" key="4">
    <source>
        <dbReference type="Proteomes" id="UP000317494"/>
    </source>
</evidence>
<name>A0A507CVX7_9FUNG</name>
<dbReference type="GO" id="GO:0003725">
    <property type="term" value="F:double-stranded RNA binding"/>
    <property type="evidence" value="ECO:0007669"/>
    <property type="project" value="InterPro"/>
</dbReference>
<sequence>MSDSATSPSRKRSASSDTDDDHNDATTTTTTRRPASKRNPISQQANTIERLMNKVDKPIEIPSGEGRHQRGRAPKEFVMNVMGSSAGAGSGDFHVYRALRRKEYARMKSIQEEAKLEKEELEYAARMAKVRQAEEQETAKKRAKRQKRKLNVRSKELLKKPTKEQDGVESADERVEDQPDSGDAAEAEGRE</sequence>
<dbReference type="PANTHER" id="PTHR13507">
    <property type="entry name" value="PRKR-INTERACTING PROTEIN 1"/>
    <property type="match status" value="1"/>
</dbReference>
<dbReference type="GO" id="GO:0004860">
    <property type="term" value="F:protein kinase inhibitor activity"/>
    <property type="evidence" value="ECO:0007669"/>
    <property type="project" value="TreeGrafter"/>
</dbReference>
<gene>
    <name evidence="3" type="ORF">SeLEV6574_g03353</name>
    <name evidence="2" type="ORF">SeMB42_g04774</name>
</gene>
<dbReference type="EMBL" id="QEAN01000203">
    <property type="protein sequence ID" value="TPX43313.1"/>
    <property type="molecule type" value="Genomic_DNA"/>
</dbReference>
<dbReference type="VEuPathDB" id="FungiDB:SeMB42_g04774"/>
<evidence type="ECO:0000313" key="5">
    <source>
        <dbReference type="Proteomes" id="UP000320475"/>
    </source>
</evidence>
<organism evidence="2 4">
    <name type="scientific">Synchytrium endobioticum</name>
    <dbReference type="NCBI Taxonomy" id="286115"/>
    <lineage>
        <taxon>Eukaryota</taxon>
        <taxon>Fungi</taxon>
        <taxon>Fungi incertae sedis</taxon>
        <taxon>Chytridiomycota</taxon>
        <taxon>Chytridiomycota incertae sedis</taxon>
        <taxon>Chytridiomycetes</taxon>
        <taxon>Synchytriales</taxon>
        <taxon>Synchytriaceae</taxon>
        <taxon>Synchytrium</taxon>
    </lineage>
</organism>
<dbReference type="EMBL" id="QEAM01000111">
    <property type="protein sequence ID" value="TPX46184.1"/>
    <property type="molecule type" value="Genomic_DNA"/>
</dbReference>
<dbReference type="OrthoDB" id="10067079at2759"/>
<keyword evidence="4" id="KW-1185">Reference proteome</keyword>
<feature type="compositionally biased region" description="Basic residues" evidence="1">
    <location>
        <begin position="141"/>
        <end position="152"/>
    </location>
</feature>
<proteinExistence type="predicted"/>
<feature type="compositionally biased region" description="Basic and acidic residues" evidence="1">
    <location>
        <begin position="153"/>
        <end position="177"/>
    </location>
</feature>
<dbReference type="STRING" id="286115.A0A507CVX7"/>
<feature type="compositionally biased region" description="Acidic residues" evidence="1">
    <location>
        <begin position="178"/>
        <end position="191"/>
    </location>
</feature>
<evidence type="ECO:0008006" key="6">
    <source>
        <dbReference type="Google" id="ProtNLM"/>
    </source>
</evidence>
<evidence type="ECO:0000313" key="2">
    <source>
        <dbReference type="EMBL" id="TPX43313.1"/>
    </source>
</evidence>
<dbReference type="Proteomes" id="UP000320475">
    <property type="component" value="Unassembled WGS sequence"/>
</dbReference>
<dbReference type="GO" id="GO:0005730">
    <property type="term" value="C:nucleolus"/>
    <property type="evidence" value="ECO:0007669"/>
    <property type="project" value="TreeGrafter"/>
</dbReference>
<dbReference type="Proteomes" id="UP000317494">
    <property type="component" value="Unassembled WGS sequence"/>
</dbReference>